<gene>
    <name evidence="1" type="ORF">DB32_001969</name>
</gene>
<keyword evidence="2" id="KW-1185">Reference proteome</keyword>
<protein>
    <submittedName>
        <fullName evidence="1">Uncharacterized protein</fullName>
    </submittedName>
</protein>
<reference evidence="1 2" key="1">
    <citation type="submission" date="2015-03" db="EMBL/GenBank/DDBJ databases">
        <title>Genome assembly of Sandaracinus amylolyticus DSM 53668.</title>
        <authorList>
            <person name="Sharma G."/>
            <person name="Subramanian S."/>
        </authorList>
    </citation>
    <scope>NUCLEOTIDE SEQUENCE [LARGE SCALE GENOMIC DNA]</scope>
    <source>
        <strain evidence="1 2">DSM 53668</strain>
    </source>
</reference>
<evidence type="ECO:0000313" key="1">
    <source>
        <dbReference type="EMBL" id="AKF04820.1"/>
    </source>
</evidence>
<dbReference type="Proteomes" id="UP000034883">
    <property type="component" value="Chromosome"/>
</dbReference>
<sequence length="139" mass="14814">MDGTATSVAGAHETVTATLDPTRCVGVRVQRMTSTTNDADQLLALAKLDAVRAIEHVRASLPCISSAGARSLLREAEDLFGLLDGVATCTSLAELASDERDRYAHAADARGLARSAYLEAIRRVELARSSEGVRVLRFT</sequence>
<evidence type="ECO:0000313" key="2">
    <source>
        <dbReference type="Proteomes" id="UP000034883"/>
    </source>
</evidence>
<organism evidence="1 2">
    <name type="scientific">Sandaracinus amylolyticus</name>
    <dbReference type="NCBI Taxonomy" id="927083"/>
    <lineage>
        <taxon>Bacteria</taxon>
        <taxon>Pseudomonadati</taxon>
        <taxon>Myxococcota</taxon>
        <taxon>Polyangia</taxon>
        <taxon>Polyangiales</taxon>
        <taxon>Sandaracinaceae</taxon>
        <taxon>Sandaracinus</taxon>
    </lineage>
</organism>
<accession>A0A0F6YGL1</accession>
<dbReference type="EMBL" id="CP011125">
    <property type="protein sequence ID" value="AKF04820.1"/>
    <property type="molecule type" value="Genomic_DNA"/>
</dbReference>
<dbReference type="KEGG" id="samy:DB32_001969"/>
<name>A0A0F6YGL1_9BACT</name>
<proteinExistence type="predicted"/>
<dbReference type="AlphaFoldDB" id="A0A0F6YGL1"/>